<dbReference type="SUPFAM" id="SSF56300">
    <property type="entry name" value="Metallo-dependent phosphatases"/>
    <property type="match status" value="1"/>
</dbReference>
<reference evidence="3 4" key="1">
    <citation type="submission" date="2024-09" db="EMBL/GenBank/DDBJ databases">
        <authorList>
            <person name="Sun Q."/>
            <person name="Mori K."/>
        </authorList>
    </citation>
    <scope>NUCLEOTIDE SEQUENCE [LARGE SCALE GENOMIC DNA]</scope>
    <source>
        <strain evidence="3 4">CCM 7228</strain>
    </source>
</reference>
<keyword evidence="1" id="KW-1133">Transmembrane helix</keyword>
<dbReference type="Proteomes" id="UP001589854">
    <property type="component" value="Unassembled WGS sequence"/>
</dbReference>
<dbReference type="PANTHER" id="PTHR31302:SF32">
    <property type="entry name" value="PHOSPHOESTERASE"/>
    <property type="match status" value="1"/>
</dbReference>
<dbReference type="Pfam" id="PF00149">
    <property type="entry name" value="Metallophos"/>
    <property type="match status" value="1"/>
</dbReference>
<sequence length="255" mass="28769">MIFTFSVIFVLGFFTLVIMFFKAKENNLTRNDLGFSNFPSSFGTLTIFFISDIHRRHLSDKLLNKIDQSVDLVIIGGDLMESGVPFSTVEENVRKLKKIAPTYFVWGNNDYEVDYHKLDSILIDQGVKILDNTAVSFESLTNEKINLLGVDDLKDDRDKLETALNDCSKNGFRILVSHNPDILNKVQDMHKISLILSGHTHGGQIRFFNIGLYEKGRVYKKPQSTILISNGYGTTQLPLRLGAPAEAHLITIRNG</sequence>
<keyword evidence="1" id="KW-0472">Membrane</keyword>
<evidence type="ECO:0000313" key="4">
    <source>
        <dbReference type="Proteomes" id="UP001589854"/>
    </source>
</evidence>
<evidence type="ECO:0000256" key="1">
    <source>
        <dbReference type="SAM" id="Phobius"/>
    </source>
</evidence>
<comment type="caution">
    <text evidence="3">The sequence shown here is derived from an EMBL/GenBank/DDBJ whole genome shotgun (WGS) entry which is preliminary data.</text>
</comment>
<dbReference type="InterPro" id="IPR051158">
    <property type="entry name" value="Metallophosphoesterase_sf"/>
</dbReference>
<keyword evidence="4" id="KW-1185">Reference proteome</keyword>
<accession>A0ABV6GDF3</accession>
<keyword evidence="1" id="KW-0812">Transmembrane</keyword>
<protein>
    <submittedName>
        <fullName evidence="3">Metallophosphoesterase</fullName>
    </submittedName>
</protein>
<dbReference type="InterPro" id="IPR029052">
    <property type="entry name" value="Metallo-depent_PP-like"/>
</dbReference>
<evidence type="ECO:0000259" key="2">
    <source>
        <dbReference type="Pfam" id="PF00149"/>
    </source>
</evidence>
<dbReference type="RefSeq" id="WP_378932722.1">
    <property type="nucleotide sequence ID" value="NZ_JBHLVO010000005.1"/>
</dbReference>
<gene>
    <name evidence="3" type="ORF">ACFFIX_08890</name>
</gene>
<dbReference type="InterPro" id="IPR004843">
    <property type="entry name" value="Calcineurin-like_PHP"/>
</dbReference>
<dbReference type="PANTHER" id="PTHR31302">
    <property type="entry name" value="TRANSMEMBRANE PROTEIN WITH METALLOPHOSPHOESTERASE DOMAIN-RELATED"/>
    <property type="match status" value="1"/>
</dbReference>
<proteinExistence type="predicted"/>
<evidence type="ECO:0000313" key="3">
    <source>
        <dbReference type="EMBL" id="MFC0271570.1"/>
    </source>
</evidence>
<name>A0ABV6GDF3_9BACI</name>
<organism evidence="3 4">
    <name type="scientific">Metabacillus herbersteinensis</name>
    <dbReference type="NCBI Taxonomy" id="283816"/>
    <lineage>
        <taxon>Bacteria</taxon>
        <taxon>Bacillati</taxon>
        <taxon>Bacillota</taxon>
        <taxon>Bacilli</taxon>
        <taxon>Bacillales</taxon>
        <taxon>Bacillaceae</taxon>
        <taxon>Metabacillus</taxon>
    </lineage>
</organism>
<dbReference type="EMBL" id="JBHLVO010000005">
    <property type="protein sequence ID" value="MFC0271570.1"/>
    <property type="molecule type" value="Genomic_DNA"/>
</dbReference>
<feature type="domain" description="Calcineurin-like phosphoesterase" evidence="2">
    <location>
        <begin position="46"/>
        <end position="202"/>
    </location>
</feature>
<feature type="transmembrane region" description="Helical" evidence="1">
    <location>
        <begin position="6"/>
        <end position="23"/>
    </location>
</feature>
<dbReference type="Gene3D" id="3.60.21.10">
    <property type="match status" value="1"/>
</dbReference>